<feature type="compositionally biased region" description="Low complexity" evidence="1">
    <location>
        <begin position="1"/>
        <end position="10"/>
    </location>
</feature>
<feature type="region of interest" description="Disordered" evidence="1">
    <location>
        <begin position="1"/>
        <end position="66"/>
    </location>
</feature>
<evidence type="ECO:0000313" key="2">
    <source>
        <dbReference type="EMBL" id="TFY77362.1"/>
    </source>
</evidence>
<feature type="region of interest" description="Disordered" evidence="1">
    <location>
        <begin position="283"/>
        <end position="309"/>
    </location>
</feature>
<gene>
    <name evidence="2" type="ORF">EWM64_g6650</name>
</gene>
<dbReference type="EMBL" id="SFCI01000936">
    <property type="protein sequence ID" value="TFY77362.1"/>
    <property type="molecule type" value="Genomic_DNA"/>
</dbReference>
<feature type="compositionally biased region" description="Low complexity" evidence="1">
    <location>
        <begin position="213"/>
        <end position="232"/>
    </location>
</feature>
<organism evidence="2 3">
    <name type="scientific">Hericium alpestre</name>
    <dbReference type="NCBI Taxonomy" id="135208"/>
    <lineage>
        <taxon>Eukaryota</taxon>
        <taxon>Fungi</taxon>
        <taxon>Dikarya</taxon>
        <taxon>Basidiomycota</taxon>
        <taxon>Agaricomycotina</taxon>
        <taxon>Agaricomycetes</taxon>
        <taxon>Russulales</taxon>
        <taxon>Hericiaceae</taxon>
        <taxon>Hericium</taxon>
    </lineage>
</organism>
<evidence type="ECO:0000313" key="3">
    <source>
        <dbReference type="Proteomes" id="UP000298061"/>
    </source>
</evidence>
<evidence type="ECO:0000256" key="1">
    <source>
        <dbReference type="SAM" id="MobiDB-lite"/>
    </source>
</evidence>
<name>A0A4Y9ZRF5_9AGAM</name>
<dbReference type="AlphaFoldDB" id="A0A4Y9ZRF5"/>
<feature type="compositionally biased region" description="Polar residues" evidence="1">
    <location>
        <begin position="23"/>
        <end position="39"/>
    </location>
</feature>
<dbReference type="OrthoDB" id="3270281at2759"/>
<protein>
    <submittedName>
        <fullName evidence="2">Uncharacterized protein</fullName>
    </submittedName>
</protein>
<reference evidence="2 3" key="1">
    <citation type="submission" date="2019-02" db="EMBL/GenBank/DDBJ databases">
        <title>Genome sequencing of the rare red list fungi Hericium alpestre (H. flagellum).</title>
        <authorList>
            <person name="Buettner E."/>
            <person name="Kellner H."/>
        </authorList>
    </citation>
    <scope>NUCLEOTIDE SEQUENCE [LARGE SCALE GENOMIC DNA]</scope>
    <source>
        <strain evidence="2 3">DSM 108284</strain>
    </source>
</reference>
<comment type="caution">
    <text evidence="2">The sequence shown here is derived from an EMBL/GenBank/DDBJ whole genome shotgun (WGS) entry which is preliminary data.</text>
</comment>
<sequence length="333" mass="35635">MLSQDASSSSHVRRAVSFADSIDTAQGHSPPTAFPQSNGGEKHDTPTELPVVRSRKPRMTDALPTPPPSAMSFCSMAAVSPFIVCTSPRPIPELPSLTQSLSTAASSTAVSFTPSASFAASSSSPSQSLQIVTDDSQAALLSTEDTALSSPITLNLTEPRSPDSAHFSPAHDIIAFASPASSQFELCDPAVQYEARHPVTFDSHGSPGSISTREPPSGEYESPSPRSPPGRLGMDGNNFDPTSLYQPPEQRPLLPDADACPPKRSFLHKVRKLGGRIKRLLKGGTHDRRAHSASPYRRPSPPALHPRVRTTIPKRTVTYPPALRAQFSNRLHP</sequence>
<proteinExistence type="predicted"/>
<keyword evidence="3" id="KW-1185">Reference proteome</keyword>
<dbReference type="Proteomes" id="UP000298061">
    <property type="component" value="Unassembled WGS sequence"/>
</dbReference>
<accession>A0A4Y9ZRF5</accession>
<feature type="region of interest" description="Disordered" evidence="1">
    <location>
        <begin position="198"/>
        <end position="260"/>
    </location>
</feature>